<organism evidence="3 4">
    <name type="scientific">Jiella endophytica</name>
    <dbReference type="NCBI Taxonomy" id="2558362"/>
    <lineage>
        <taxon>Bacteria</taxon>
        <taxon>Pseudomonadati</taxon>
        <taxon>Pseudomonadota</taxon>
        <taxon>Alphaproteobacteria</taxon>
        <taxon>Hyphomicrobiales</taxon>
        <taxon>Aurantimonadaceae</taxon>
        <taxon>Jiella</taxon>
    </lineage>
</organism>
<evidence type="ECO:0000313" key="3">
    <source>
        <dbReference type="EMBL" id="TFF23097.1"/>
    </source>
</evidence>
<gene>
    <name evidence="3" type="ORF">E3C22_11695</name>
</gene>
<reference evidence="3 4" key="1">
    <citation type="submission" date="2019-03" db="EMBL/GenBank/DDBJ databases">
        <title>Jiella endophytica sp. nov., a novel endophytic bacterium isolated from root of Ficus microcarpa Linn. f.</title>
        <authorList>
            <person name="Tuo L."/>
        </authorList>
    </citation>
    <scope>NUCLEOTIDE SEQUENCE [LARGE SCALE GENOMIC DNA]</scope>
    <source>
        <strain evidence="3 4">CBS5Q-3</strain>
    </source>
</reference>
<dbReference type="InterPro" id="IPR006598">
    <property type="entry name" value="CAP10"/>
</dbReference>
<proteinExistence type="predicted"/>
<name>A0A4Y8RJZ1_9HYPH</name>
<dbReference type="GO" id="GO:0016740">
    <property type="term" value="F:transferase activity"/>
    <property type="evidence" value="ECO:0007669"/>
    <property type="project" value="UniProtKB-KW"/>
</dbReference>
<evidence type="ECO:0000259" key="2">
    <source>
        <dbReference type="SMART" id="SM00672"/>
    </source>
</evidence>
<dbReference type="SMART" id="SM00672">
    <property type="entry name" value="CAP10"/>
    <property type="match status" value="1"/>
</dbReference>
<accession>A0A4Y8RJZ1</accession>
<comment type="caution">
    <text evidence="3">The sequence shown here is derived from an EMBL/GenBank/DDBJ whole genome shotgun (WGS) entry which is preliminary data.</text>
</comment>
<feature type="domain" description="Glycosyl transferase CAP10" evidence="2">
    <location>
        <begin position="108"/>
        <end position="353"/>
    </location>
</feature>
<keyword evidence="4" id="KW-1185">Reference proteome</keyword>
<keyword evidence="1" id="KW-0808">Transferase</keyword>
<dbReference type="Pfam" id="PF05686">
    <property type="entry name" value="Glyco_transf_90"/>
    <property type="match status" value="1"/>
</dbReference>
<dbReference type="InterPro" id="IPR051091">
    <property type="entry name" value="O-Glucosyltr/Glycosyltrsf_90"/>
</dbReference>
<dbReference type="OrthoDB" id="7976614at2"/>
<sequence length="384" mass="42725">MREPALRGQDGLDHPNSATKDVFADWAGRELAFWRDVYKGGRDFSAAHAALNETQRAIFLFDIAEDRVTLRAKPAFYSDEDMAEAPVGPCRRARFYRDFLAECAGQETLPPLTIAIDVGDIAPARFEAPVFAFQKPRGTANILLPDIDFLRTDHYAGEEPDPYAVADKRHGAVFAGASTGGQVTMKALRDLTLPRLRLADELVGHPDIDFRIARAVQCANGTVQAELEARPYFGPHIPFAEQLAYRFVISVDGNGATCSRIVRTLRSRSVLMKGDSENLLYYFHGLQPHRHYLPFAGKAEIEAYLALDKAGNLDSEAILAAAQHFHRSYLTRKAVVAYGRTLLAAFAAWQTGVTGGPTQRHPRAWRLFRLRRSAAPETHRNPRP</sequence>
<dbReference type="PANTHER" id="PTHR12203">
    <property type="entry name" value="KDEL LYS-ASP-GLU-LEU CONTAINING - RELATED"/>
    <property type="match status" value="1"/>
</dbReference>
<evidence type="ECO:0000256" key="1">
    <source>
        <dbReference type="ARBA" id="ARBA00022679"/>
    </source>
</evidence>
<dbReference type="PANTHER" id="PTHR12203:SF35">
    <property type="entry name" value="PROTEIN O-GLUCOSYLTRANSFERASE 1"/>
    <property type="match status" value="1"/>
</dbReference>
<evidence type="ECO:0000313" key="4">
    <source>
        <dbReference type="Proteomes" id="UP000298179"/>
    </source>
</evidence>
<protein>
    <recommendedName>
        <fullName evidence="2">Glycosyl transferase CAP10 domain-containing protein</fullName>
    </recommendedName>
</protein>
<dbReference type="AlphaFoldDB" id="A0A4Y8RJZ1"/>
<dbReference type="EMBL" id="SOZD01000003">
    <property type="protein sequence ID" value="TFF23097.1"/>
    <property type="molecule type" value="Genomic_DNA"/>
</dbReference>
<dbReference type="Proteomes" id="UP000298179">
    <property type="component" value="Unassembled WGS sequence"/>
</dbReference>